<dbReference type="Pfam" id="PF13521">
    <property type="entry name" value="AAA_28"/>
    <property type="match status" value="1"/>
</dbReference>
<dbReference type="RefSeq" id="WP_307020340.1">
    <property type="nucleotide sequence ID" value="NZ_JAUSUI010000005.1"/>
</dbReference>
<name>A0ABU0BEC0_9HYPH</name>
<accession>A0ABU0BEC0</accession>
<evidence type="ECO:0000313" key="2">
    <source>
        <dbReference type="EMBL" id="MDQ0303626.1"/>
    </source>
</evidence>
<proteinExistence type="predicted"/>
<keyword evidence="3" id="KW-1185">Reference proteome</keyword>
<feature type="domain" description="NadR/Ttd14 AAA" evidence="1">
    <location>
        <begin position="5"/>
        <end position="166"/>
    </location>
</feature>
<evidence type="ECO:0000313" key="3">
    <source>
        <dbReference type="Proteomes" id="UP001224682"/>
    </source>
</evidence>
<dbReference type="InterPro" id="IPR027417">
    <property type="entry name" value="P-loop_NTPase"/>
</dbReference>
<reference evidence="2 3" key="1">
    <citation type="submission" date="2023-07" db="EMBL/GenBank/DDBJ databases">
        <title>Genomic Encyclopedia of Type Strains, Phase IV (KMG-IV): sequencing the most valuable type-strain genomes for metagenomic binning, comparative biology and taxonomic classification.</title>
        <authorList>
            <person name="Goeker M."/>
        </authorList>
    </citation>
    <scope>NUCLEOTIDE SEQUENCE [LARGE SCALE GENOMIC DNA]</scope>
    <source>
        <strain evidence="2 3">DSM 2457</strain>
    </source>
</reference>
<sequence>MDRFVVISGCSGGGKSTLLAELARRGFATVEEPGRRIVAEQLRAGGTDLPWVDLAGFARRAVTLAQQDRAAAQDQGGWVFFDRGLVDAAAALAFATGEPLDAALCAAHRYNGRVFLTPPWPDIFAGDEARRHDFSAAIAEYERLLATYPALGYEVTLLPKRTVEARADFLLGTLGATVAPGPARH</sequence>
<dbReference type="SUPFAM" id="SSF52540">
    <property type="entry name" value="P-loop containing nucleoside triphosphate hydrolases"/>
    <property type="match status" value="1"/>
</dbReference>
<organism evidence="2 3">
    <name type="scientific">Ancylobacter polymorphus</name>
    <dbReference type="NCBI Taxonomy" id="223390"/>
    <lineage>
        <taxon>Bacteria</taxon>
        <taxon>Pseudomonadati</taxon>
        <taxon>Pseudomonadota</taxon>
        <taxon>Alphaproteobacteria</taxon>
        <taxon>Hyphomicrobiales</taxon>
        <taxon>Xanthobacteraceae</taxon>
        <taxon>Ancylobacter</taxon>
    </lineage>
</organism>
<protein>
    <submittedName>
        <fullName evidence="2">ATPase</fullName>
    </submittedName>
</protein>
<evidence type="ECO:0000259" key="1">
    <source>
        <dbReference type="Pfam" id="PF13521"/>
    </source>
</evidence>
<dbReference type="EMBL" id="JAUSUI010000005">
    <property type="protein sequence ID" value="MDQ0303626.1"/>
    <property type="molecule type" value="Genomic_DNA"/>
</dbReference>
<dbReference type="Gene3D" id="3.40.50.300">
    <property type="entry name" value="P-loop containing nucleotide triphosphate hydrolases"/>
    <property type="match status" value="1"/>
</dbReference>
<dbReference type="Proteomes" id="UP001224682">
    <property type="component" value="Unassembled WGS sequence"/>
</dbReference>
<dbReference type="InterPro" id="IPR038727">
    <property type="entry name" value="NadR/Ttd14_AAA_dom"/>
</dbReference>
<gene>
    <name evidence="2" type="ORF">J2S75_002660</name>
</gene>
<comment type="caution">
    <text evidence="2">The sequence shown here is derived from an EMBL/GenBank/DDBJ whole genome shotgun (WGS) entry which is preliminary data.</text>
</comment>